<evidence type="ECO:0000313" key="5">
    <source>
        <dbReference type="Proteomes" id="UP000448943"/>
    </source>
</evidence>
<feature type="domain" description="Class II aldolase/adducin N-terminal" evidence="3">
    <location>
        <begin position="11"/>
        <end position="187"/>
    </location>
</feature>
<dbReference type="OrthoDB" id="9786287at2"/>
<dbReference type="EMBL" id="SIJB01000015">
    <property type="protein sequence ID" value="NBI28499.1"/>
    <property type="molecule type" value="Genomic_DNA"/>
</dbReference>
<dbReference type="Gene3D" id="3.40.225.10">
    <property type="entry name" value="Class II aldolase/adducin N-terminal domain"/>
    <property type="match status" value="1"/>
</dbReference>
<evidence type="ECO:0000256" key="2">
    <source>
        <dbReference type="ARBA" id="ARBA00023239"/>
    </source>
</evidence>
<dbReference type="InterPro" id="IPR036409">
    <property type="entry name" value="Aldolase_II/adducin_N_sf"/>
</dbReference>
<dbReference type="PANTHER" id="PTHR22789:SF0">
    <property type="entry name" value="3-OXO-TETRONATE 4-PHOSPHATE DECARBOXYLASE-RELATED"/>
    <property type="match status" value="1"/>
</dbReference>
<keyword evidence="2" id="KW-0456">Lyase</keyword>
<evidence type="ECO:0000256" key="1">
    <source>
        <dbReference type="ARBA" id="ARBA00022723"/>
    </source>
</evidence>
<dbReference type="AlphaFoldDB" id="A0A6N9PYA2"/>
<dbReference type="GO" id="GO:0005829">
    <property type="term" value="C:cytosol"/>
    <property type="evidence" value="ECO:0007669"/>
    <property type="project" value="TreeGrafter"/>
</dbReference>
<reference evidence="4 5" key="1">
    <citation type="submission" date="2019-01" db="EMBL/GenBank/DDBJ databases">
        <title>Chengkuizengella sp. nov., isolated from deep-sea sediment of East Pacific Ocean.</title>
        <authorList>
            <person name="Yang J."/>
            <person name="Lai Q."/>
            <person name="Shao Z."/>
        </authorList>
    </citation>
    <scope>NUCLEOTIDE SEQUENCE [LARGE SCALE GENOMIC DNA]</scope>
    <source>
        <strain evidence="4 5">YPA3-1-1</strain>
    </source>
</reference>
<dbReference type="GO" id="GO:0016832">
    <property type="term" value="F:aldehyde-lyase activity"/>
    <property type="evidence" value="ECO:0007669"/>
    <property type="project" value="TreeGrafter"/>
</dbReference>
<dbReference type="Pfam" id="PF00596">
    <property type="entry name" value="Aldolase_II"/>
    <property type="match status" value="1"/>
</dbReference>
<proteinExistence type="predicted"/>
<evidence type="ECO:0000259" key="3">
    <source>
        <dbReference type="SMART" id="SM01007"/>
    </source>
</evidence>
<dbReference type="PANTHER" id="PTHR22789">
    <property type="entry name" value="FUCULOSE PHOSPHATE ALDOLASE"/>
    <property type="match status" value="1"/>
</dbReference>
<keyword evidence="1" id="KW-0479">Metal-binding</keyword>
<organism evidence="4 5">
    <name type="scientific">Chengkuizengella marina</name>
    <dbReference type="NCBI Taxonomy" id="2507566"/>
    <lineage>
        <taxon>Bacteria</taxon>
        <taxon>Bacillati</taxon>
        <taxon>Bacillota</taxon>
        <taxon>Bacilli</taxon>
        <taxon>Bacillales</taxon>
        <taxon>Paenibacillaceae</taxon>
        <taxon>Chengkuizengella</taxon>
    </lineage>
</organism>
<dbReference type="InterPro" id="IPR050197">
    <property type="entry name" value="Aldolase_class_II_sugar_metab"/>
</dbReference>
<dbReference type="GO" id="GO:0019323">
    <property type="term" value="P:pentose catabolic process"/>
    <property type="evidence" value="ECO:0007669"/>
    <property type="project" value="TreeGrafter"/>
</dbReference>
<name>A0A6N9PYA2_9BACL</name>
<dbReference type="SMART" id="SM01007">
    <property type="entry name" value="Aldolase_II"/>
    <property type="match status" value="1"/>
</dbReference>
<comment type="caution">
    <text evidence="4">The sequence shown here is derived from an EMBL/GenBank/DDBJ whole genome shotgun (WGS) entry which is preliminary data.</text>
</comment>
<evidence type="ECO:0000313" key="4">
    <source>
        <dbReference type="EMBL" id="NBI28499.1"/>
    </source>
</evidence>
<protein>
    <submittedName>
        <fullName evidence="4">Class II aldolase/adducin family protein</fullName>
    </submittedName>
</protein>
<gene>
    <name evidence="4" type="ORF">ERL59_05980</name>
</gene>
<dbReference type="GO" id="GO:0046872">
    <property type="term" value="F:metal ion binding"/>
    <property type="evidence" value="ECO:0007669"/>
    <property type="project" value="UniProtKB-KW"/>
</dbReference>
<sequence length="220" mass="24107">MTRMDIQEAKSVVCDAGKKLLAIGLVEGTWGNISVKIDENRMVITPSGKKYENQTPDDMVVVNIHDLSYEGPLKPSSERGLHAEIYKQRKNINAVIHNHSTHACTVAAARKDIPPIMDDMVQIVGPSIRVADYAISGTKKLTKNVIKALKGRNGALLANHGAVCIGRDLDEAFVTCQVLEKACKIFVDVQSIGGGVSINKVEAFAMHQYFLKKYSKQAME</sequence>
<dbReference type="Proteomes" id="UP000448943">
    <property type="component" value="Unassembled WGS sequence"/>
</dbReference>
<dbReference type="InterPro" id="IPR001303">
    <property type="entry name" value="Aldolase_II/adducin_N"/>
</dbReference>
<accession>A0A6N9PYA2</accession>
<keyword evidence="5" id="KW-1185">Reference proteome</keyword>
<dbReference type="SUPFAM" id="SSF53639">
    <property type="entry name" value="AraD/HMP-PK domain-like"/>
    <property type="match status" value="1"/>
</dbReference>